<comment type="caution">
    <text evidence="2">The sequence shown here is derived from an EMBL/GenBank/DDBJ whole genome shotgun (WGS) entry which is preliminary data.</text>
</comment>
<dbReference type="EMBL" id="BMQB01000001">
    <property type="protein sequence ID" value="GGJ81524.1"/>
    <property type="molecule type" value="Genomic_DNA"/>
</dbReference>
<gene>
    <name evidence="2" type="ORF">GCM10010123_09140</name>
</gene>
<evidence type="ECO:0000313" key="2">
    <source>
        <dbReference type="EMBL" id="GGJ81524.1"/>
    </source>
</evidence>
<name>A0A8J3B076_9ACTN</name>
<protein>
    <recommendedName>
        <fullName evidence="1">STAS domain-containing protein</fullName>
    </recommendedName>
</protein>
<sequence>MDPQQSAHRIPVVEVVLVEAYGGPQADRLRRLLDEALSLRPGRLVVDLARCPSLDAAAIDVLLDAHRRARRMSGALILRGPSERLRRNLALAHAARVLEVWPTRSAAGAPAA</sequence>
<dbReference type="InterPro" id="IPR036513">
    <property type="entry name" value="STAS_dom_sf"/>
</dbReference>
<evidence type="ECO:0000313" key="3">
    <source>
        <dbReference type="Proteomes" id="UP000649739"/>
    </source>
</evidence>
<dbReference type="Pfam" id="PF01740">
    <property type="entry name" value="STAS"/>
    <property type="match status" value="1"/>
</dbReference>
<organism evidence="2 3">
    <name type="scientific">Pilimelia anulata</name>
    <dbReference type="NCBI Taxonomy" id="53371"/>
    <lineage>
        <taxon>Bacteria</taxon>
        <taxon>Bacillati</taxon>
        <taxon>Actinomycetota</taxon>
        <taxon>Actinomycetes</taxon>
        <taxon>Micromonosporales</taxon>
        <taxon>Micromonosporaceae</taxon>
        <taxon>Pilimelia</taxon>
    </lineage>
</organism>
<dbReference type="InterPro" id="IPR002645">
    <property type="entry name" value="STAS_dom"/>
</dbReference>
<dbReference type="CDD" id="cd07043">
    <property type="entry name" value="STAS_anti-anti-sigma_factors"/>
    <property type="match status" value="1"/>
</dbReference>
<dbReference type="SUPFAM" id="SSF52091">
    <property type="entry name" value="SpoIIaa-like"/>
    <property type="match status" value="1"/>
</dbReference>
<dbReference type="PROSITE" id="PS50801">
    <property type="entry name" value="STAS"/>
    <property type="match status" value="1"/>
</dbReference>
<feature type="domain" description="STAS" evidence="1">
    <location>
        <begin position="26"/>
        <end position="111"/>
    </location>
</feature>
<dbReference type="AlphaFoldDB" id="A0A8J3B076"/>
<dbReference type="Gene3D" id="3.30.750.24">
    <property type="entry name" value="STAS domain"/>
    <property type="match status" value="1"/>
</dbReference>
<dbReference type="RefSeq" id="WP_189168692.1">
    <property type="nucleotide sequence ID" value="NZ_BMQB01000001.1"/>
</dbReference>
<reference evidence="2" key="1">
    <citation type="journal article" date="2014" name="Int. J. Syst. Evol. Microbiol.">
        <title>Complete genome sequence of Corynebacterium casei LMG S-19264T (=DSM 44701T), isolated from a smear-ripened cheese.</title>
        <authorList>
            <consortium name="US DOE Joint Genome Institute (JGI-PGF)"/>
            <person name="Walter F."/>
            <person name="Albersmeier A."/>
            <person name="Kalinowski J."/>
            <person name="Ruckert C."/>
        </authorList>
    </citation>
    <scope>NUCLEOTIDE SEQUENCE</scope>
    <source>
        <strain evidence="2">JCM 3090</strain>
    </source>
</reference>
<dbReference type="Proteomes" id="UP000649739">
    <property type="component" value="Unassembled WGS sequence"/>
</dbReference>
<reference evidence="2" key="2">
    <citation type="submission" date="2020-09" db="EMBL/GenBank/DDBJ databases">
        <authorList>
            <person name="Sun Q."/>
            <person name="Ohkuma M."/>
        </authorList>
    </citation>
    <scope>NUCLEOTIDE SEQUENCE</scope>
    <source>
        <strain evidence="2">JCM 3090</strain>
    </source>
</reference>
<evidence type="ECO:0000259" key="1">
    <source>
        <dbReference type="PROSITE" id="PS50801"/>
    </source>
</evidence>
<keyword evidence="3" id="KW-1185">Reference proteome</keyword>
<accession>A0A8J3B076</accession>
<proteinExistence type="predicted"/>